<proteinExistence type="predicted"/>
<organism evidence="2 3">
    <name type="scientific">Sphingomonas floccifaciens</name>
    <dbReference type="NCBI Taxonomy" id="1844115"/>
    <lineage>
        <taxon>Bacteria</taxon>
        <taxon>Pseudomonadati</taxon>
        <taxon>Pseudomonadota</taxon>
        <taxon>Alphaproteobacteria</taxon>
        <taxon>Sphingomonadales</taxon>
        <taxon>Sphingomonadaceae</taxon>
        <taxon>Sphingomonas</taxon>
    </lineage>
</organism>
<keyword evidence="1" id="KW-0472">Membrane</keyword>
<comment type="caution">
    <text evidence="2">The sequence shown here is derived from an EMBL/GenBank/DDBJ whole genome shotgun (WGS) entry which is preliminary data.</text>
</comment>
<evidence type="ECO:0000313" key="2">
    <source>
        <dbReference type="EMBL" id="MFD1786596.1"/>
    </source>
</evidence>
<keyword evidence="3" id="KW-1185">Reference proteome</keyword>
<reference evidence="3" key="1">
    <citation type="journal article" date="2019" name="Int. J. Syst. Evol. Microbiol.">
        <title>The Global Catalogue of Microorganisms (GCM) 10K type strain sequencing project: providing services to taxonomists for standard genome sequencing and annotation.</title>
        <authorList>
            <consortium name="The Broad Institute Genomics Platform"/>
            <consortium name="The Broad Institute Genome Sequencing Center for Infectious Disease"/>
            <person name="Wu L."/>
            <person name="Ma J."/>
        </authorList>
    </citation>
    <scope>NUCLEOTIDE SEQUENCE [LARGE SCALE GENOMIC DNA]</scope>
    <source>
        <strain evidence="3">Q85</strain>
    </source>
</reference>
<dbReference type="EMBL" id="JBHUFC010000002">
    <property type="protein sequence ID" value="MFD1786596.1"/>
    <property type="molecule type" value="Genomic_DNA"/>
</dbReference>
<protein>
    <recommendedName>
        <fullName evidence="4">General secretion pathway protein N</fullName>
    </recommendedName>
</protein>
<dbReference type="Proteomes" id="UP001597283">
    <property type="component" value="Unassembled WGS sequence"/>
</dbReference>
<evidence type="ECO:0000256" key="1">
    <source>
        <dbReference type="SAM" id="Phobius"/>
    </source>
</evidence>
<sequence>MTPLIRRGRIAEASERPDDSPYASDIARQAARRRLIRFGALGIAAYAVAMIATIPAGALASPGPWRTGVGGTVWNGEVGLAGGSVLDWSWAPLRSLTTLAFAADWTAKGAATNLGGRALIGPSSTTVDAMSGSADGTLLQALQPDLPFVCDMTMQLDFPKVKLGGSGQRIEGELLTDPGSCRPKAGGVATPVPALVLTAVHVGDRSTLRLAPATQRRRTLMTIQLSGDGAVELQVTPEGAAVLPFVGLPPGGSIKGQI</sequence>
<evidence type="ECO:0000313" key="3">
    <source>
        <dbReference type="Proteomes" id="UP001597283"/>
    </source>
</evidence>
<feature type="transmembrane region" description="Helical" evidence="1">
    <location>
        <begin position="38"/>
        <end position="60"/>
    </location>
</feature>
<keyword evidence="1" id="KW-1133">Transmembrane helix</keyword>
<gene>
    <name evidence="2" type="ORF">ACFSC3_03325</name>
</gene>
<accession>A0ABW4N9C4</accession>
<keyword evidence="1" id="KW-0812">Transmembrane</keyword>
<name>A0ABW4N9C4_9SPHN</name>
<evidence type="ECO:0008006" key="4">
    <source>
        <dbReference type="Google" id="ProtNLM"/>
    </source>
</evidence>
<dbReference type="RefSeq" id="WP_380938734.1">
    <property type="nucleotide sequence ID" value="NZ_JBHUFC010000002.1"/>
</dbReference>